<dbReference type="EMBL" id="JACGWN010000012">
    <property type="protein sequence ID" value="KAL0416721.1"/>
    <property type="molecule type" value="Genomic_DNA"/>
</dbReference>
<dbReference type="PANTHER" id="PTHR11439:SF467">
    <property type="entry name" value="INTEGRASE CATALYTIC DOMAIN-CONTAINING PROTEIN"/>
    <property type="match status" value="1"/>
</dbReference>
<proteinExistence type="predicted"/>
<sequence length="156" mass="17628">MEIVVTTQKWLSSTFEMDIGEAEYILGVKIHRDRSKKLLSLSQETYIKKIIERFHMHNANPCVSMDKSCVLSKELCPKTEEENKCMAKIPYQSNPKHDHWVAVKRILRYMKGTSDLALCYHGGSLTQVGYSDADGSADRDKCKSTSGYAFLLGGTD</sequence>
<name>A0AAW2UHB1_9LAMI</name>
<protein>
    <recommendedName>
        <fullName evidence="2">Reverse transcriptase Ty1/copia-type domain-containing protein</fullName>
    </recommendedName>
</protein>
<reference evidence="1" key="1">
    <citation type="submission" date="2020-06" db="EMBL/GenBank/DDBJ databases">
        <authorList>
            <person name="Li T."/>
            <person name="Hu X."/>
            <person name="Zhang T."/>
            <person name="Song X."/>
            <person name="Zhang H."/>
            <person name="Dai N."/>
            <person name="Sheng W."/>
            <person name="Hou X."/>
            <person name="Wei L."/>
        </authorList>
    </citation>
    <scope>NUCLEOTIDE SEQUENCE</scope>
    <source>
        <strain evidence="1">KEN1</strain>
        <tissue evidence="1">Leaf</tissue>
    </source>
</reference>
<dbReference type="PANTHER" id="PTHR11439">
    <property type="entry name" value="GAG-POL-RELATED RETROTRANSPOSON"/>
    <property type="match status" value="1"/>
</dbReference>
<reference evidence="1" key="2">
    <citation type="journal article" date="2024" name="Plant">
        <title>Genomic evolution and insights into agronomic trait innovations of Sesamum species.</title>
        <authorList>
            <person name="Miao H."/>
            <person name="Wang L."/>
            <person name="Qu L."/>
            <person name="Liu H."/>
            <person name="Sun Y."/>
            <person name="Le M."/>
            <person name="Wang Q."/>
            <person name="Wei S."/>
            <person name="Zheng Y."/>
            <person name="Lin W."/>
            <person name="Duan Y."/>
            <person name="Cao H."/>
            <person name="Xiong S."/>
            <person name="Wang X."/>
            <person name="Wei L."/>
            <person name="Li C."/>
            <person name="Ma Q."/>
            <person name="Ju M."/>
            <person name="Zhao R."/>
            <person name="Li G."/>
            <person name="Mu C."/>
            <person name="Tian Q."/>
            <person name="Mei H."/>
            <person name="Zhang T."/>
            <person name="Gao T."/>
            <person name="Zhang H."/>
        </authorList>
    </citation>
    <scope>NUCLEOTIDE SEQUENCE</scope>
    <source>
        <strain evidence="1">KEN1</strain>
    </source>
</reference>
<accession>A0AAW2UHB1</accession>
<organism evidence="1">
    <name type="scientific">Sesamum latifolium</name>
    <dbReference type="NCBI Taxonomy" id="2727402"/>
    <lineage>
        <taxon>Eukaryota</taxon>
        <taxon>Viridiplantae</taxon>
        <taxon>Streptophyta</taxon>
        <taxon>Embryophyta</taxon>
        <taxon>Tracheophyta</taxon>
        <taxon>Spermatophyta</taxon>
        <taxon>Magnoliopsida</taxon>
        <taxon>eudicotyledons</taxon>
        <taxon>Gunneridae</taxon>
        <taxon>Pentapetalae</taxon>
        <taxon>asterids</taxon>
        <taxon>lamiids</taxon>
        <taxon>Lamiales</taxon>
        <taxon>Pedaliaceae</taxon>
        <taxon>Sesamum</taxon>
    </lineage>
</organism>
<evidence type="ECO:0000313" key="1">
    <source>
        <dbReference type="EMBL" id="KAL0416721.1"/>
    </source>
</evidence>
<comment type="caution">
    <text evidence="1">The sequence shown here is derived from an EMBL/GenBank/DDBJ whole genome shotgun (WGS) entry which is preliminary data.</text>
</comment>
<gene>
    <name evidence="1" type="ORF">Slati_3504000</name>
</gene>
<evidence type="ECO:0008006" key="2">
    <source>
        <dbReference type="Google" id="ProtNLM"/>
    </source>
</evidence>
<dbReference type="AlphaFoldDB" id="A0AAW2UHB1"/>